<name>A0A080LYY2_9PROT</name>
<feature type="transmembrane region" description="Helical" evidence="1">
    <location>
        <begin position="37"/>
        <end position="56"/>
    </location>
</feature>
<evidence type="ECO:0000256" key="1">
    <source>
        <dbReference type="SAM" id="Phobius"/>
    </source>
</evidence>
<keyword evidence="1" id="KW-0472">Membrane</keyword>
<dbReference type="AlphaFoldDB" id="A0A080LYY2"/>
<sequence length="87" mass="9437">MNKHTDSIVLAEQQVAEARMAVLAEYQAARANLRRHIGSPLVIGGVLLGALVLGYLCRSRSKPMAVVYPASPSVLTQVLKTLQLLLR</sequence>
<comment type="caution">
    <text evidence="2">The sequence shown here is derived from an EMBL/GenBank/DDBJ whole genome shotgun (WGS) entry which is preliminary data.</text>
</comment>
<keyword evidence="1" id="KW-0812">Transmembrane</keyword>
<protein>
    <submittedName>
        <fullName evidence="2">Uncharacterized protein</fullName>
    </submittedName>
</protein>
<gene>
    <name evidence="2" type="ORF">AW09_000562</name>
</gene>
<keyword evidence="1" id="KW-1133">Transmembrane helix</keyword>
<proteinExistence type="predicted"/>
<evidence type="ECO:0000313" key="2">
    <source>
        <dbReference type="EMBL" id="KFB74147.1"/>
    </source>
</evidence>
<organism evidence="2 3">
    <name type="scientific">Candidatus Accumulibacter phosphatis</name>
    <dbReference type="NCBI Taxonomy" id="327160"/>
    <lineage>
        <taxon>Bacteria</taxon>
        <taxon>Pseudomonadati</taxon>
        <taxon>Pseudomonadota</taxon>
        <taxon>Betaproteobacteria</taxon>
        <taxon>Candidatus Accumulibacter</taxon>
    </lineage>
</organism>
<dbReference type="Proteomes" id="UP000020077">
    <property type="component" value="Unassembled WGS sequence"/>
</dbReference>
<accession>A0A080LYY2</accession>
<dbReference type="EMBL" id="JDVG02000091">
    <property type="protein sequence ID" value="KFB74147.1"/>
    <property type="molecule type" value="Genomic_DNA"/>
</dbReference>
<reference evidence="2 3" key="1">
    <citation type="submission" date="2014-02" db="EMBL/GenBank/DDBJ databases">
        <title>Expanding our view of genomic diversity in Candidatus Accumulibacter clades.</title>
        <authorList>
            <person name="Skennerton C.T."/>
            <person name="Barr J.J."/>
            <person name="Slater F.R."/>
            <person name="Bond P.L."/>
            <person name="Tyson G.W."/>
        </authorList>
    </citation>
    <scope>NUCLEOTIDE SEQUENCE [LARGE SCALE GENOMIC DNA]</scope>
    <source>
        <strain evidence="3">BA-91</strain>
    </source>
</reference>
<evidence type="ECO:0000313" key="3">
    <source>
        <dbReference type="Proteomes" id="UP000020077"/>
    </source>
</evidence>